<proteinExistence type="predicted"/>
<protein>
    <submittedName>
        <fullName evidence="1">Uncharacterized protein</fullName>
    </submittedName>
</protein>
<evidence type="ECO:0000313" key="1">
    <source>
        <dbReference type="EMBL" id="OAP91255.1"/>
    </source>
</evidence>
<organism evidence="1">
    <name type="scientific">Rhizobium leguminosarum</name>
    <dbReference type="NCBI Taxonomy" id="384"/>
    <lineage>
        <taxon>Bacteria</taxon>
        <taxon>Pseudomonadati</taxon>
        <taxon>Pseudomonadota</taxon>
        <taxon>Alphaproteobacteria</taxon>
        <taxon>Hyphomicrobiales</taxon>
        <taxon>Rhizobiaceae</taxon>
        <taxon>Rhizobium/Agrobacterium group</taxon>
        <taxon>Rhizobium</taxon>
    </lineage>
</organism>
<comment type="caution">
    <text evidence="1">The sequence shown here is derived from an EMBL/GenBank/DDBJ whole genome shotgun (WGS) entry which is preliminary data.</text>
</comment>
<gene>
    <name evidence="1" type="ORF">A4U53_27730</name>
</gene>
<reference evidence="1" key="1">
    <citation type="submission" date="2016-04" db="EMBL/GenBank/DDBJ databases">
        <title>Fast-growing isolate from the root nodules of Vavilovia formosa.</title>
        <authorList>
            <person name="Kimeklis A."/>
            <person name="Safronova V."/>
            <person name="Belimov A."/>
            <person name="Andronov E."/>
        </authorList>
    </citation>
    <scope>NUCLEOTIDE SEQUENCE [LARGE SCALE GENOMIC DNA]</scope>
    <source>
        <strain evidence="1">Vaf-46</strain>
    </source>
</reference>
<accession>A0A179BIZ9</accession>
<sequence length="99" mass="11382">MEEQQIEAALNSVLERLAAIEHERWSHWQKYLHKSGLRQSDGSLIISSELIERWERQISTAYAELSEAEKDSDRDQVRKYLPVIKKALLTALAAQTTSS</sequence>
<dbReference type="AlphaFoldDB" id="A0A179BIZ9"/>
<dbReference type="EMBL" id="LWBS01000391">
    <property type="protein sequence ID" value="OAP91255.1"/>
    <property type="molecule type" value="Genomic_DNA"/>
</dbReference>
<name>A0A179BIZ9_RHILE</name>